<dbReference type="PANTHER" id="PTHR43179:SF12">
    <property type="entry name" value="GALACTOFURANOSYLTRANSFERASE GLFT2"/>
    <property type="match status" value="1"/>
</dbReference>
<evidence type="ECO:0000256" key="3">
    <source>
        <dbReference type="ARBA" id="ARBA00022679"/>
    </source>
</evidence>
<accession>A0A132ETU5</accession>
<dbReference type="CDD" id="cd02526">
    <property type="entry name" value="GT2_RfbF_like"/>
    <property type="match status" value="1"/>
</dbReference>
<dbReference type="AlphaFoldDB" id="A0A132ETU5"/>
<keyword evidence="2" id="KW-0328">Glycosyltransferase</keyword>
<dbReference type="EMBL" id="LPJX01000065">
    <property type="protein sequence ID" value="KWF59191.1"/>
    <property type="molecule type" value="Genomic_DNA"/>
</dbReference>
<keyword evidence="3 4" id="KW-0808">Transferase</keyword>
<dbReference type="GO" id="GO:0016757">
    <property type="term" value="F:glycosyltransferase activity"/>
    <property type="evidence" value="ECO:0007669"/>
    <property type="project" value="UniProtKB-KW"/>
</dbReference>
<gene>
    <name evidence="4" type="ORF">WT57_29500</name>
</gene>
<evidence type="ECO:0000256" key="2">
    <source>
        <dbReference type="ARBA" id="ARBA00022676"/>
    </source>
</evidence>
<dbReference type="RefSeq" id="WP_060300260.1">
    <property type="nucleotide sequence ID" value="NZ_LPJX01000065.1"/>
</dbReference>
<reference evidence="4 5" key="1">
    <citation type="submission" date="2015-11" db="EMBL/GenBank/DDBJ databases">
        <title>Expanding the genomic diversity of Burkholderia species for the development of highly accurate diagnostics.</title>
        <authorList>
            <person name="Sahl J."/>
            <person name="Keim P."/>
            <person name="Wagner D."/>
        </authorList>
    </citation>
    <scope>NUCLEOTIDE SEQUENCE [LARGE SCALE GENOMIC DNA]</scope>
    <source>
        <strain evidence="4 5">MSMB574WGS</strain>
    </source>
</reference>
<organism evidence="4 5">
    <name type="scientific">Burkholderia pseudomultivorans</name>
    <dbReference type="NCBI Taxonomy" id="1207504"/>
    <lineage>
        <taxon>Bacteria</taxon>
        <taxon>Pseudomonadati</taxon>
        <taxon>Pseudomonadota</taxon>
        <taxon>Betaproteobacteria</taxon>
        <taxon>Burkholderiales</taxon>
        <taxon>Burkholderiaceae</taxon>
        <taxon>Burkholderia</taxon>
        <taxon>Burkholderia cepacia complex</taxon>
    </lineage>
</organism>
<evidence type="ECO:0000313" key="4">
    <source>
        <dbReference type="EMBL" id="KWF59191.1"/>
    </source>
</evidence>
<dbReference type="InterPro" id="IPR029044">
    <property type="entry name" value="Nucleotide-diphossugar_trans"/>
</dbReference>
<protein>
    <submittedName>
        <fullName evidence="4">Rhamnosyltransferase</fullName>
    </submittedName>
</protein>
<comment type="caution">
    <text evidence="4">The sequence shown here is derived from an EMBL/GenBank/DDBJ whole genome shotgun (WGS) entry which is preliminary data.</text>
</comment>
<dbReference type="Gene3D" id="3.90.550.10">
    <property type="entry name" value="Spore Coat Polysaccharide Biosynthesis Protein SpsA, Chain A"/>
    <property type="match status" value="1"/>
</dbReference>
<dbReference type="SUPFAM" id="SSF53448">
    <property type="entry name" value="Nucleotide-diphospho-sugar transferases"/>
    <property type="match status" value="1"/>
</dbReference>
<dbReference type="PANTHER" id="PTHR43179">
    <property type="entry name" value="RHAMNOSYLTRANSFERASE WBBL"/>
    <property type="match status" value="1"/>
</dbReference>
<comment type="similarity">
    <text evidence="1">Belongs to the glycosyltransferase 2 family.</text>
</comment>
<name>A0A132ETU5_9BURK</name>
<evidence type="ECO:0000256" key="1">
    <source>
        <dbReference type="ARBA" id="ARBA00006739"/>
    </source>
</evidence>
<dbReference type="Proteomes" id="UP000061512">
    <property type="component" value="Unassembled WGS sequence"/>
</dbReference>
<sequence>MTNASAPRGTTGYVVVFYRPDTDCVVRANRLCQFGPCVVVDNTERVRSAASLGLDPSAIYIANGENRGVGEAFNQGVERLIELGCEFAMLFDQDSEPESELLSGLPAVLARELSSGARVALAGPAYDDRRLGGVVPFVRFGYFKLKRVPPTGTRPVEVDFLISSGSCLNLGAWREIGPMDEGLFIDFVDLEWCIRARAKGYAVLGIPTFRLSHELGGEPVRVFGRRYPGHSALRHYYMFRNAIALFKRRYVPLTWKSTEVVKLPFRLVIYGIFMTPRLDHLRMSLLGLWHGAIGRTGAR</sequence>
<proteinExistence type="inferred from homology"/>
<evidence type="ECO:0000313" key="5">
    <source>
        <dbReference type="Proteomes" id="UP000061512"/>
    </source>
</evidence>